<dbReference type="RefSeq" id="WP_162558443.1">
    <property type="nucleotide sequence ID" value="NZ_CP029347.1"/>
</dbReference>
<organism evidence="2 3">
    <name type="scientific">Saliniradius amylolyticus</name>
    <dbReference type="NCBI Taxonomy" id="2183582"/>
    <lineage>
        <taxon>Bacteria</taxon>
        <taxon>Pseudomonadati</taxon>
        <taxon>Pseudomonadota</taxon>
        <taxon>Gammaproteobacteria</taxon>
        <taxon>Alteromonadales</taxon>
        <taxon>Alteromonadaceae</taxon>
        <taxon>Saliniradius</taxon>
    </lineage>
</organism>
<feature type="chain" id="PRO_5015626895" description="N-acetylmuramoyl-L-alanine amidase" evidence="1">
    <location>
        <begin position="17"/>
        <end position="256"/>
    </location>
</feature>
<evidence type="ECO:0008006" key="4">
    <source>
        <dbReference type="Google" id="ProtNLM"/>
    </source>
</evidence>
<accession>A0A2S2DZA4</accession>
<feature type="signal peptide" evidence="1">
    <location>
        <begin position="1"/>
        <end position="16"/>
    </location>
</feature>
<keyword evidence="3" id="KW-1185">Reference proteome</keyword>
<keyword evidence="1" id="KW-0732">Signal</keyword>
<protein>
    <recommendedName>
        <fullName evidence="4">N-acetylmuramoyl-L-alanine amidase</fullName>
    </recommendedName>
</protein>
<evidence type="ECO:0000313" key="2">
    <source>
        <dbReference type="EMBL" id="AWL10738.1"/>
    </source>
</evidence>
<sequence length="256" mass="28602">MLRILLACWCMTLLSACQSPFTNYDWQHYRNSASEVEVLLVSDHTLPGHLNLSSGGADGRERIYIDPTLSELQSQFTQLSVTSQILNVEQMVDGPITTKADFELAYQRYDQVLKTAVEAGVTILALHYDADKIYDDIEPDKVVYEGGAQIILDERSVGNSARLLAESLLFRTQVLRQLEDTGLRIRPGYEKQIRFQPNQTLHIVGHSEGGALLLEIGAQAQAEQLFGGPDQTVAAIKPVLSSLARSVQRFRQQWLD</sequence>
<dbReference type="PROSITE" id="PS51257">
    <property type="entry name" value="PROKAR_LIPOPROTEIN"/>
    <property type="match status" value="1"/>
</dbReference>
<evidence type="ECO:0000313" key="3">
    <source>
        <dbReference type="Proteomes" id="UP000245728"/>
    </source>
</evidence>
<proteinExistence type="predicted"/>
<gene>
    <name evidence="2" type="ORF">HMF8227_00230</name>
</gene>
<dbReference type="KEGG" id="salh:HMF8227_00230"/>
<dbReference type="EMBL" id="CP029347">
    <property type="protein sequence ID" value="AWL10738.1"/>
    <property type="molecule type" value="Genomic_DNA"/>
</dbReference>
<dbReference type="Proteomes" id="UP000245728">
    <property type="component" value="Chromosome"/>
</dbReference>
<evidence type="ECO:0000256" key="1">
    <source>
        <dbReference type="SAM" id="SignalP"/>
    </source>
</evidence>
<name>A0A2S2DZA4_9ALTE</name>
<dbReference type="AlphaFoldDB" id="A0A2S2DZA4"/>
<reference evidence="2 3" key="1">
    <citation type="submission" date="2018-05" db="EMBL/GenBank/DDBJ databases">
        <title>Salinimonas sp. HMF8227 Genome sequencing and assembly.</title>
        <authorList>
            <person name="Kang H."/>
            <person name="Kang J."/>
            <person name="Cha I."/>
            <person name="Kim H."/>
            <person name="Joh K."/>
        </authorList>
    </citation>
    <scope>NUCLEOTIDE SEQUENCE [LARGE SCALE GENOMIC DNA]</scope>
    <source>
        <strain evidence="2 3">HMF8227</strain>
    </source>
</reference>